<protein>
    <recommendedName>
        <fullName evidence="3">Lipoprotein</fullName>
    </recommendedName>
</protein>
<organism evidence="1 2">
    <name type="scientific">Fusobacterium mortiferum</name>
    <dbReference type="NCBI Taxonomy" id="850"/>
    <lineage>
        <taxon>Bacteria</taxon>
        <taxon>Fusobacteriati</taxon>
        <taxon>Fusobacteriota</taxon>
        <taxon>Fusobacteriia</taxon>
        <taxon>Fusobacteriales</taxon>
        <taxon>Fusobacteriaceae</taxon>
        <taxon>Fusobacterium</taxon>
    </lineage>
</organism>
<reference evidence="1 2" key="1">
    <citation type="submission" date="2018-08" db="EMBL/GenBank/DDBJ databases">
        <title>A genome reference for cultivated species of the human gut microbiota.</title>
        <authorList>
            <person name="Zou Y."/>
            <person name="Xue W."/>
            <person name="Luo G."/>
        </authorList>
    </citation>
    <scope>NUCLEOTIDE SEQUENCE [LARGE SCALE GENOMIC DNA]</scope>
    <source>
        <strain evidence="1 2">AM25-1</strain>
    </source>
</reference>
<dbReference type="AlphaFoldDB" id="A0A414PNT8"/>
<dbReference type="Proteomes" id="UP000284676">
    <property type="component" value="Unassembled WGS sequence"/>
</dbReference>
<evidence type="ECO:0008006" key="3">
    <source>
        <dbReference type="Google" id="ProtNLM"/>
    </source>
</evidence>
<gene>
    <name evidence="1" type="ORF">DW663_11305</name>
</gene>
<evidence type="ECO:0000313" key="1">
    <source>
        <dbReference type="EMBL" id="RHF70192.1"/>
    </source>
</evidence>
<dbReference type="PROSITE" id="PS51257">
    <property type="entry name" value="PROKAR_LIPOPROTEIN"/>
    <property type="match status" value="1"/>
</dbReference>
<evidence type="ECO:0000313" key="2">
    <source>
        <dbReference type="Proteomes" id="UP000284676"/>
    </source>
</evidence>
<sequence length="168" mass="19526">MRKYILLGILSVVLIGCSNTSSKIELTPSEIREVENNQNEIAGILIKKAILKDMNGYKYDREEKEALDEAKENLEIEFYLNRLATKRAKVTDEQVINIYEANKVQLKNISPEIALPQIKEQLLLQQVNFEKINYINSLIEKYNLNDIFKSYSNTLKVEEKTEIKNNKK</sequence>
<dbReference type="RefSeq" id="WP_117709385.1">
    <property type="nucleotide sequence ID" value="NZ_CAEUHP010000001.1"/>
</dbReference>
<accession>A0A414PNT8</accession>
<proteinExistence type="predicted"/>
<name>A0A414PNT8_FUSMR</name>
<comment type="caution">
    <text evidence="1">The sequence shown here is derived from an EMBL/GenBank/DDBJ whole genome shotgun (WGS) entry which is preliminary data.</text>
</comment>
<dbReference type="EMBL" id="QRHL01000029">
    <property type="protein sequence ID" value="RHF70192.1"/>
    <property type="molecule type" value="Genomic_DNA"/>
</dbReference>